<dbReference type="Gramene" id="ONI20482">
    <property type="protein sequence ID" value="ONI20482"/>
    <property type="gene ID" value="PRUPE_2G018200"/>
</dbReference>
<dbReference type="Proteomes" id="UP000006882">
    <property type="component" value="Chromosome G2"/>
</dbReference>
<evidence type="ECO:0000313" key="1">
    <source>
        <dbReference type="EMBL" id="ONI20482.1"/>
    </source>
</evidence>
<protein>
    <submittedName>
        <fullName evidence="1">Uncharacterized protein</fullName>
    </submittedName>
</protein>
<dbReference type="EMBL" id="CM007652">
    <property type="protein sequence ID" value="ONI20482.1"/>
    <property type="molecule type" value="Genomic_DNA"/>
</dbReference>
<name>A0A251Q9L7_PRUPE</name>
<accession>A0A251Q9L7</accession>
<keyword evidence="2" id="KW-1185">Reference proteome</keyword>
<reference evidence="1 2" key="1">
    <citation type="journal article" date="2013" name="Nat. Genet.">
        <title>The high-quality draft genome of peach (Prunus persica) identifies unique patterns of genetic diversity, domestication and genome evolution.</title>
        <authorList>
            <consortium name="International Peach Genome Initiative"/>
            <person name="Verde I."/>
            <person name="Abbott A.G."/>
            <person name="Scalabrin S."/>
            <person name="Jung S."/>
            <person name="Shu S."/>
            <person name="Marroni F."/>
            <person name="Zhebentyayeva T."/>
            <person name="Dettori M.T."/>
            <person name="Grimwood J."/>
            <person name="Cattonaro F."/>
            <person name="Zuccolo A."/>
            <person name="Rossini L."/>
            <person name="Jenkins J."/>
            <person name="Vendramin E."/>
            <person name="Meisel L.A."/>
            <person name="Decroocq V."/>
            <person name="Sosinski B."/>
            <person name="Prochnik S."/>
            <person name="Mitros T."/>
            <person name="Policriti A."/>
            <person name="Cipriani G."/>
            <person name="Dondini L."/>
            <person name="Ficklin S."/>
            <person name="Goodstein D.M."/>
            <person name="Xuan P."/>
            <person name="Del Fabbro C."/>
            <person name="Aramini V."/>
            <person name="Copetti D."/>
            <person name="Gonzalez S."/>
            <person name="Horner D.S."/>
            <person name="Falchi R."/>
            <person name="Lucas S."/>
            <person name="Mica E."/>
            <person name="Maldonado J."/>
            <person name="Lazzari B."/>
            <person name="Bielenberg D."/>
            <person name="Pirona R."/>
            <person name="Miculan M."/>
            <person name="Barakat A."/>
            <person name="Testolin R."/>
            <person name="Stella A."/>
            <person name="Tartarini S."/>
            <person name="Tonutti P."/>
            <person name="Arus P."/>
            <person name="Orellana A."/>
            <person name="Wells C."/>
            <person name="Main D."/>
            <person name="Vizzotto G."/>
            <person name="Silva H."/>
            <person name="Salamini F."/>
            <person name="Schmutz J."/>
            <person name="Morgante M."/>
            <person name="Rokhsar D.S."/>
        </authorList>
    </citation>
    <scope>NUCLEOTIDE SEQUENCE [LARGE SCALE GENOMIC DNA]</scope>
    <source>
        <strain evidence="2">cv. Nemared</strain>
    </source>
</reference>
<dbReference type="AlphaFoldDB" id="A0A251Q9L7"/>
<proteinExistence type="predicted"/>
<organism evidence="1 2">
    <name type="scientific">Prunus persica</name>
    <name type="common">Peach</name>
    <name type="synonym">Amygdalus persica</name>
    <dbReference type="NCBI Taxonomy" id="3760"/>
    <lineage>
        <taxon>Eukaryota</taxon>
        <taxon>Viridiplantae</taxon>
        <taxon>Streptophyta</taxon>
        <taxon>Embryophyta</taxon>
        <taxon>Tracheophyta</taxon>
        <taxon>Spermatophyta</taxon>
        <taxon>Magnoliopsida</taxon>
        <taxon>eudicotyledons</taxon>
        <taxon>Gunneridae</taxon>
        <taxon>Pentapetalae</taxon>
        <taxon>rosids</taxon>
        <taxon>fabids</taxon>
        <taxon>Rosales</taxon>
        <taxon>Rosaceae</taxon>
        <taxon>Amygdaloideae</taxon>
        <taxon>Amygdaleae</taxon>
        <taxon>Prunus</taxon>
    </lineage>
</organism>
<sequence>MKAGLQLSLSVRVFGFAGIVEAVILLPINYLGSQLSFSISNVNDGSKCSREEKGFYNRNRKDHLESIGKKWHAMVWYTCQICMELCNNEGKRRNIKPNT</sequence>
<evidence type="ECO:0000313" key="2">
    <source>
        <dbReference type="Proteomes" id="UP000006882"/>
    </source>
</evidence>
<gene>
    <name evidence="1" type="ORF">PRUPE_2G018200</name>
</gene>